<comment type="catalytic activity">
    <reaction evidence="14 15">
        <text>L-lysyl(79)-[histone H3] + 3 S-adenosyl-L-methionine = N(6),N(6),N(6)-trimethyl-L-lysyl(79)-[histone H3] + 3 S-adenosyl-L-homocysteine + 3 H(+)</text>
        <dbReference type="Rhea" id="RHEA:60328"/>
        <dbReference type="Rhea" id="RHEA-COMP:15549"/>
        <dbReference type="Rhea" id="RHEA-COMP:15552"/>
        <dbReference type="ChEBI" id="CHEBI:15378"/>
        <dbReference type="ChEBI" id="CHEBI:29969"/>
        <dbReference type="ChEBI" id="CHEBI:57856"/>
        <dbReference type="ChEBI" id="CHEBI:59789"/>
        <dbReference type="ChEBI" id="CHEBI:61961"/>
        <dbReference type="EC" id="2.1.1.360"/>
    </reaction>
</comment>
<dbReference type="GO" id="GO:0006281">
    <property type="term" value="P:DNA repair"/>
    <property type="evidence" value="ECO:0007669"/>
    <property type="project" value="InterPro"/>
</dbReference>
<comment type="subcellular location">
    <subcellularLocation>
        <location evidence="2 15">Nucleus</location>
    </subcellularLocation>
</comment>
<comment type="similarity">
    <text evidence="15">Belongs to the class I-like SAM-binding methyltransferase superfamily. DOT1 family.</text>
</comment>
<dbReference type="EC" id="2.1.1.360" evidence="3 15"/>
<feature type="binding site" evidence="16">
    <location>
        <begin position="389"/>
        <end position="390"/>
    </location>
    <ligand>
        <name>S-adenosyl-L-methionine</name>
        <dbReference type="ChEBI" id="CHEBI:59789"/>
    </ligand>
</feature>
<gene>
    <name evidence="19" type="ORF">OEA41_010178</name>
</gene>
<evidence type="ECO:0000256" key="14">
    <source>
        <dbReference type="ARBA" id="ARBA00047770"/>
    </source>
</evidence>
<dbReference type="CDD" id="cd02440">
    <property type="entry name" value="AdoMet_MTases"/>
    <property type="match status" value="1"/>
</dbReference>
<evidence type="ECO:0000259" key="18">
    <source>
        <dbReference type="PROSITE" id="PS51569"/>
    </source>
</evidence>
<dbReference type="GO" id="GO:0042393">
    <property type="term" value="F:histone binding"/>
    <property type="evidence" value="ECO:0007669"/>
    <property type="project" value="InterPro"/>
</dbReference>
<accession>A0AAE0DHG9</accession>
<evidence type="ECO:0000256" key="16">
    <source>
        <dbReference type="PIRSR" id="PIRSR017570-1"/>
    </source>
</evidence>
<sequence>MGFFQSIQKPGFKAAQAKNSHIQQEVVKTTTDPRKTQSPTPFAQRLNNRPLHKNQAPKQNATKATPSPRPRAQNPRKRAASTPQRFDSDSDDDDVSDHDLNIASKRVRRSSDPVPDLTRQIRSRKAFSEEDGGKFSMVHASDIATLSKPTAYKAAFPNDPQAIEVHLQYPSASQREKYELVVPIKNDDFKSLEDIREVMETIINNYLPSADATAMQNDSTGLIRRLKRAVERRAGHEYTDFVQEWNDTLVDFRKDGTISKAIDEWKGVDLKLLERILTQTYSRTVSPRVHMLRQYQNGTDDVYGELLPKFVSIILKKDTKMKSDQIFVDLGSGVGNCVLQAALEIGCESWGCEKMNNACDLAELQEQEFNARCRLWGLSVGDIHLERGDFLKNPAILKVLQKADVVLVNNQAFTPALNEDLTNLFLDLKEGAKVVSLKSFVPHGNKISESNVHAAYNQLSVVEKTYYSACVSWTDAPGTYFVSTKDSSMVKDFYEKRR</sequence>
<evidence type="ECO:0000256" key="13">
    <source>
        <dbReference type="ARBA" id="ARBA00029821"/>
    </source>
</evidence>
<feature type="binding site" evidence="16">
    <location>
        <position position="353"/>
    </location>
    <ligand>
        <name>S-adenosyl-L-methionine</name>
        <dbReference type="ChEBI" id="CHEBI:59789"/>
    </ligand>
</feature>
<comment type="caution">
    <text evidence="19">The sequence shown here is derived from an EMBL/GenBank/DDBJ whole genome shotgun (WGS) entry which is preliminary data.</text>
</comment>
<dbReference type="InterPro" id="IPR029063">
    <property type="entry name" value="SAM-dependent_MTases_sf"/>
</dbReference>
<dbReference type="SUPFAM" id="SSF53335">
    <property type="entry name" value="S-adenosyl-L-methionine-dependent methyltransferases"/>
    <property type="match status" value="1"/>
</dbReference>
<keyword evidence="7 15" id="KW-0949">S-adenosyl-L-methionine</keyword>
<keyword evidence="5 15" id="KW-0489">Methyltransferase</keyword>
<dbReference type="GO" id="GO:0000781">
    <property type="term" value="C:chromosome, telomeric region"/>
    <property type="evidence" value="ECO:0007669"/>
    <property type="project" value="GOC"/>
</dbReference>
<evidence type="ECO:0000256" key="4">
    <source>
        <dbReference type="ARBA" id="ARBA00020987"/>
    </source>
</evidence>
<keyword evidence="6 15" id="KW-0808">Transferase</keyword>
<name>A0AAE0DHG9_9LECA</name>
<keyword evidence="12 15" id="KW-0539">Nucleus</keyword>
<keyword evidence="8" id="KW-0677">Repeat</keyword>
<evidence type="ECO:0000313" key="19">
    <source>
        <dbReference type="EMBL" id="KAK3167053.1"/>
    </source>
</evidence>
<proteinExistence type="inferred from homology"/>
<evidence type="ECO:0000256" key="15">
    <source>
        <dbReference type="PIRNR" id="PIRNR017570"/>
    </source>
</evidence>
<evidence type="ECO:0000256" key="6">
    <source>
        <dbReference type="ARBA" id="ARBA00022679"/>
    </source>
</evidence>
<evidence type="ECO:0000256" key="12">
    <source>
        <dbReference type="ARBA" id="ARBA00023242"/>
    </source>
</evidence>
<dbReference type="Gene3D" id="3.40.50.150">
    <property type="entry name" value="Vaccinia Virus protein VP39"/>
    <property type="match status" value="1"/>
</dbReference>
<evidence type="ECO:0000256" key="3">
    <source>
        <dbReference type="ARBA" id="ARBA00012190"/>
    </source>
</evidence>
<evidence type="ECO:0000256" key="11">
    <source>
        <dbReference type="ARBA" id="ARBA00023163"/>
    </source>
</evidence>
<feature type="domain" description="DOT1" evidence="18">
    <location>
        <begin position="176"/>
        <end position="498"/>
    </location>
</feature>
<feature type="binding site" evidence="16">
    <location>
        <begin position="327"/>
        <end position="336"/>
    </location>
    <ligand>
        <name>S-adenosyl-L-methionine</name>
        <dbReference type="ChEBI" id="CHEBI:59789"/>
    </ligand>
</feature>
<evidence type="ECO:0000256" key="17">
    <source>
        <dbReference type="SAM" id="MobiDB-lite"/>
    </source>
</evidence>
<evidence type="ECO:0000313" key="20">
    <source>
        <dbReference type="Proteomes" id="UP001276659"/>
    </source>
</evidence>
<keyword evidence="20" id="KW-1185">Reference proteome</keyword>
<dbReference type="GO" id="GO:0000786">
    <property type="term" value="C:nucleosome"/>
    <property type="evidence" value="ECO:0007669"/>
    <property type="project" value="InterPro"/>
</dbReference>
<evidence type="ECO:0000256" key="10">
    <source>
        <dbReference type="ARBA" id="ARBA00023015"/>
    </source>
</evidence>
<dbReference type="AlphaFoldDB" id="A0AAE0DHG9"/>
<dbReference type="PANTHER" id="PTHR21451:SF0">
    <property type="entry name" value="HISTONE-LYSINE N-METHYLTRANSFERASE, H3 LYSINE-79 SPECIFIC"/>
    <property type="match status" value="1"/>
</dbReference>
<dbReference type="Proteomes" id="UP001276659">
    <property type="component" value="Unassembled WGS sequence"/>
</dbReference>
<dbReference type="GO" id="GO:0031509">
    <property type="term" value="P:subtelomeric heterochromatin formation"/>
    <property type="evidence" value="ECO:0007669"/>
    <property type="project" value="InterPro"/>
</dbReference>
<evidence type="ECO:0000256" key="2">
    <source>
        <dbReference type="ARBA" id="ARBA00004123"/>
    </source>
</evidence>
<keyword evidence="11 15" id="KW-0804">Transcription</keyword>
<feature type="region of interest" description="Disordered" evidence="17">
    <location>
        <begin position="1"/>
        <end position="117"/>
    </location>
</feature>
<dbReference type="GO" id="GO:0000077">
    <property type="term" value="P:DNA damage checkpoint signaling"/>
    <property type="evidence" value="ECO:0007669"/>
    <property type="project" value="InterPro"/>
</dbReference>
<dbReference type="GO" id="GO:0140956">
    <property type="term" value="F:histone H3K79 trimethyltransferase activity"/>
    <property type="evidence" value="ECO:0007669"/>
    <property type="project" value="UniProtKB-EC"/>
</dbReference>
<organism evidence="19 20">
    <name type="scientific">Lepraria neglecta</name>
    <dbReference type="NCBI Taxonomy" id="209136"/>
    <lineage>
        <taxon>Eukaryota</taxon>
        <taxon>Fungi</taxon>
        <taxon>Dikarya</taxon>
        <taxon>Ascomycota</taxon>
        <taxon>Pezizomycotina</taxon>
        <taxon>Lecanoromycetes</taxon>
        <taxon>OSLEUM clade</taxon>
        <taxon>Lecanoromycetidae</taxon>
        <taxon>Lecanorales</taxon>
        <taxon>Lecanorineae</taxon>
        <taxon>Stereocaulaceae</taxon>
        <taxon>Lepraria</taxon>
    </lineage>
</organism>
<dbReference type="InterPro" id="IPR021162">
    <property type="entry name" value="Dot1"/>
</dbReference>
<dbReference type="InterPro" id="IPR025789">
    <property type="entry name" value="DOT1_dom"/>
</dbReference>
<evidence type="ECO:0000256" key="5">
    <source>
        <dbReference type="ARBA" id="ARBA00022603"/>
    </source>
</evidence>
<dbReference type="InterPro" id="IPR030445">
    <property type="entry name" value="H3-K79_meTrfase"/>
</dbReference>
<evidence type="ECO:0000256" key="9">
    <source>
        <dbReference type="ARBA" id="ARBA00022853"/>
    </source>
</evidence>
<keyword evidence="9 15" id="KW-0156">Chromatin regulator</keyword>
<reference evidence="19" key="1">
    <citation type="submission" date="2022-11" db="EMBL/GenBank/DDBJ databases">
        <title>Chromosomal genome sequence assembly and mating type (MAT) locus characterization of the leprose asexual lichenized fungus Lepraria neglecta (Nyl.) Erichsen.</title>
        <authorList>
            <person name="Allen J.L."/>
            <person name="Pfeffer B."/>
        </authorList>
    </citation>
    <scope>NUCLEOTIDE SEQUENCE</scope>
    <source>
        <strain evidence="19">Allen 5258</strain>
    </source>
</reference>
<feature type="compositionally biased region" description="Polar residues" evidence="17">
    <location>
        <begin position="56"/>
        <end position="65"/>
    </location>
</feature>
<evidence type="ECO:0000256" key="7">
    <source>
        <dbReference type="ARBA" id="ARBA00022691"/>
    </source>
</evidence>
<dbReference type="GO" id="GO:0032259">
    <property type="term" value="P:methylation"/>
    <property type="evidence" value="ECO:0007669"/>
    <property type="project" value="UniProtKB-KW"/>
</dbReference>
<dbReference type="GO" id="GO:0005634">
    <property type="term" value="C:nucleus"/>
    <property type="evidence" value="ECO:0007669"/>
    <property type="project" value="UniProtKB-SubCell"/>
</dbReference>
<keyword evidence="10 15" id="KW-0805">Transcription regulation</keyword>
<comment type="function">
    <text evidence="1 15">Histone methyltransferase that specifically trimethylates histone H3 to form H3K79me3. This methylation is required for telomere silencing and for the pachytene checkpoint during the meiotic cell cycle by allowing the recruitment of RAD9 to double strand breaks. Nucleosomes are preferred as substrate compared to free histone.</text>
</comment>
<dbReference type="FunFam" id="3.40.50.150:FF:000033">
    <property type="entry name" value="Histone-lysine N-methyltransferase, H3 lysine-79 specific"/>
    <property type="match status" value="1"/>
</dbReference>
<evidence type="ECO:0000256" key="1">
    <source>
        <dbReference type="ARBA" id="ARBA00003482"/>
    </source>
</evidence>
<dbReference type="Pfam" id="PF08123">
    <property type="entry name" value="DOT1"/>
    <property type="match status" value="1"/>
</dbReference>
<evidence type="ECO:0000256" key="8">
    <source>
        <dbReference type="ARBA" id="ARBA00022737"/>
    </source>
</evidence>
<dbReference type="Gene3D" id="1.10.260.170">
    <property type="match status" value="1"/>
</dbReference>
<dbReference type="PROSITE" id="PS51569">
    <property type="entry name" value="DOT1"/>
    <property type="match status" value="1"/>
</dbReference>
<dbReference type="PANTHER" id="PTHR21451">
    <property type="entry name" value="HISTONE H3 METHYLTRANSFERASE"/>
    <property type="match status" value="1"/>
</dbReference>
<protein>
    <recommendedName>
        <fullName evidence="4 15">Histone-lysine N-methyltransferase, H3 lysine-79 specific</fullName>
        <ecNumber evidence="3 15">2.1.1.360</ecNumber>
    </recommendedName>
    <alternativeName>
        <fullName evidence="13 15">Histone H3-K79 methyltransferase</fullName>
    </alternativeName>
</protein>
<feature type="binding site" evidence="16">
    <location>
        <begin position="303"/>
        <end position="306"/>
    </location>
    <ligand>
        <name>S-adenosyl-L-methionine</name>
        <dbReference type="ChEBI" id="CHEBI:59789"/>
    </ligand>
</feature>
<feature type="compositionally biased region" description="Polar residues" evidence="17">
    <location>
        <begin position="17"/>
        <end position="47"/>
    </location>
</feature>
<dbReference type="EMBL" id="JASNWA010000011">
    <property type="protein sequence ID" value="KAK3167053.1"/>
    <property type="molecule type" value="Genomic_DNA"/>
</dbReference>
<dbReference type="PIRSF" id="PIRSF017570">
    <property type="entry name" value="Histone_H3-K79_MeTrfase"/>
    <property type="match status" value="1"/>
</dbReference>